<reference evidence="2" key="1">
    <citation type="submission" date="2019-08" db="EMBL/GenBank/DDBJ databases">
        <authorList>
            <person name="Kucharzyk K."/>
            <person name="Murdoch R.W."/>
            <person name="Higgins S."/>
            <person name="Loffler F."/>
        </authorList>
    </citation>
    <scope>NUCLEOTIDE SEQUENCE</scope>
</reference>
<dbReference type="AlphaFoldDB" id="A0A644THR9"/>
<comment type="caution">
    <text evidence="2">The sequence shown here is derived from an EMBL/GenBank/DDBJ whole genome shotgun (WGS) entry which is preliminary data.</text>
</comment>
<evidence type="ECO:0000313" key="2">
    <source>
        <dbReference type="EMBL" id="MPL66496.1"/>
    </source>
</evidence>
<evidence type="ECO:0000256" key="1">
    <source>
        <dbReference type="SAM" id="Phobius"/>
    </source>
</evidence>
<dbReference type="EMBL" id="VSSQ01000032">
    <property type="protein sequence ID" value="MPL66496.1"/>
    <property type="molecule type" value="Genomic_DNA"/>
</dbReference>
<organism evidence="2">
    <name type="scientific">bioreactor metagenome</name>
    <dbReference type="NCBI Taxonomy" id="1076179"/>
    <lineage>
        <taxon>unclassified sequences</taxon>
        <taxon>metagenomes</taxon>
        <taxon>ecological metagenomes</taxon>
    </lineage>
</organism>
<dbReference type="Pfam" id="PF02681">
    <property type="entry name" value="DUF212"/>
    <property type="match status" value="1"/>
</dbReference>
<feature type="transmembrane region" description="Helical" evidence="1">
    <location>
        <begin position="141"/>
        <end position="159"/>
    </location>
</feature>
<accession>A0A644THR9</accession>
<protein>
    <recommendedName>
        <fullName evidence="3">Divergent PAP2 family protein</fullName>
    </recommendedName>
</protein>
<keyword evidence="1" id="KW-0472">Membrane</keyword>
<keyword evidence="1" id="KW-0812">Transmembrane</keyword>
<dbReference type="InterPro" id="IPR003832">
    <property type="entry name" value="DUF212"/>
</dbReference>
<dbReference type="PANTHER" id="PTHR31446">
    <property type="entry name" value="ACID PHOSPHATASE/VANADIUM-DEPENDENT HALOPEROXIDASE-RELATED PROTEIN"/>
    <property type="match status" value="1"/>
</dbReference>
<name>A0A644THR9_9ZZZZ</name>
<gene>
    <name evidence="2" type="ORF">SDC9_12174</name>
</gene>
<keyword evidence="1" id="KW-1133">Transmembrane helix</keyword>
<feature type="transmembrane region" description="Helical" evidence="1">
    <location>
        <begin position="79"/>
        <end position="99"/>
    </location>
</feature>
<feature type="transmembrane region" description="Helical" evidence="1">
    <location>
        <begin position="16"/>
        <end position="37"/>
    </location>
</feature>
<evidence type="ECO:0008006" key="3">
    <source>
        <dbReference type="Google" id="ProtNLM"/>
    </source>
</evidence>
<dbReference type="PANTHER" id="PTHR31446:SF2">
    <property type="entry name" value="ACID PHOSPHATASE_VANADIUM-DEPENDENT HALOPEROXIDASE-RELATED PROTEIN"/>
    <property type="match status" value="1"/>
</dbReference>
<proteinExistence type="predicted"/>
<sequence length="160" mass="17222">MNITIGSPTKLFSNPIFLSAFFSLAGAQLIKALTALAKARKEEDFKEAMIIFFWRTGGMPSSHSATALAISTATLLTEGYSNLFILSLFLALIVIRDALGVRRSSGLQSQALNKLGSSLEEKSILQYDPVKEVHGHTLAEVLTGAVLGVVIAFVFCVLVF</sequence>